<comment type="similarity">
    <text evidence="1">Belongs to the LysR transcriptional regulatory family.</text>
</comment>
<evidence type="ECO:0000256" key="3">
    <source>
        <dbReference type="ARBA" id="ARBA00023125"/>
    </source>
</evidence>
<dbReference type="GO" id="GO:0006351">
    <property type="term" value="P:DNA-templated transcription"/>
    <property type="evidence" value="ECO:0007669"/>
    <property type="project" value="TreeGrafter"/>
</dbReference>
<evidence type="ECO:0000256" key="2">
    <source>
        <dbReference type="ARBA" id="ARBA00023015"/>
    </source>
</evidence>
<dbReference type="RefSeq" id="WP_114403508.1">
    <property type="nucleotide sequence ID" value="NZ_QPGB01000006.1"/>
</dbReference>
<dbReference type="InterPro" id="IPR000847">
    <property type="entry name" value="LysR_HTH_N"/>
</dbReference>
<dbReference type="Gene3D" id="3.40.190.290">
    <property type="match status" value="1"/>
</dbReference>
<keyword evidence="7" id="KW-1185">Reference proteome</keyword>
<dbReference type="InterPro" id="IPR036388">
    <property type="entry name" value="WH-like_DNA-bd_sf"/>
</dbReference>
<dbReference type="Gene3D" id="1.10.10.10">
    <property type="entry name" value="Winged helix-like DNA-binding domain superfamily/Winged helix DNA-binding domain"/>
    <property type="match status" value="1"/>
</dbReference>
<keyword evidence="4" id="KW-0804">Transcription</keyword>
<keyword evidence="2" id="KW-0805">Transcription regulation</keyword>
<dbReference type="Proteomes" id="UP000252357">
    <property type="component" value="Unassembled WGS sequence"/>
</dbReference>
<evidence type="ECO:0000256" key="1">
    <source>
        <dbReference type="ARBA" id="ARBA00009437"/>
    </source>
</evidence>
<evidence type="ECO:0000256" key="4">
    <source>
        <dbReference type="ARBA" id="ARBA00023163"/>
    </source>
</evidence>
<keyword evidence="3" id="KW-0238">DNA-binding</keyword>
<gene>
    <name evidence="6" type="ORF">DU000_11225</name>
</gene>
<dbReference type="InterPro" id="IPR058163">
    <property type="entry name" value="LysR-type_TF_proteobact-type"/>
</dbReference>
<dbReference type="FunFam" id="3.40.190.290:FF:000001">
    <property type="entry name" value="Transcriptional regulator, LysR family"/>
    <property type="match status" value="1"/>
</dbReference>
<name>A0A368KZF9_9BURK</name>
<dbReference type="FunFam" id="1.10.10.10:FF:000001">
    <property type="entry name" value="LysR family transcriptional regulator"/>
    <property type="match status" value="1"/>
</dbReference>
<protein>
    <submittedName>
        <fullName evidence="6">LysR family transcriptional regulator</fullName>
    </submittedName>
</protein>
<dbReference type="PANTHER" id="PTHR30537">
    <property type="entry name" value="HTH-TYPE TRANSCRIPTIONAL REGULATOR"/>
    <property type="match status" value="1"/>
</dbReference>
<dbReference type="OrthoDB" id="8954631at2"/>
<feature type="domain" description="HTH lysR-type" evidence="5">
    <location>
        <begin position="1"/>
        <end position="59"/>
    </location>
</feature>
<dbReference type="PROSITE" id="PS50931">
    <property type="entry name" value="HTH_LYSR"/>
    <property type="match status" value="1"/>
</dbReference>
<dbReference type="GO" id="GO:0003700">
    <property type="term" value="F:DNA-binding transcription factor activity"/>
    <property type="evidence" value="ECO:0007669"/>
    <property type="project" value="InterPro"/>
</dbReference>
<dbReference type="AlphaFoldDB" id="A0A368KZF9"/>
<organism evidence="6 7">
    <name type="scientific">Parvibium lacunae</name>
    <dbReference type="NCBI Taxonomy" id="1888893"/>
    <lineage>
        <taxon>Bacteria</taxon>
        <taxon>Pseudomonadati</taxon>
        <taxon>Pseudomonadota</taxon>
        <taxon>Betaproteobacteria</taxon>
        <taxon>Burkholderiales</taxon>
        <taxon>Alcaligenaceae</taxon>
        <taxon>Parvibium</taxon>
    </lineage>
</organism>
<dbReference type="InterPro" id="IPR036390">
    <property type="entry name" value="WH_DNA-bd_sf"/>
</dbReference>
<dbReference type="EMBL" id="QPGB01000006">
    <property type="protein sequence ID" value="RCS56532.1"/>
    <property type="molecule type" value="Genomic_DNA"/>
</dbReference>
<comment type="caution">
    <text evidence="6">The sequence shown here is derived from an EMBL/GenBank/DDBJ whole genome shotgun (WGS) entry which is preliminary data.</text>
</comment>
<reference evidence="6 7" key="1">
    <citation type="journal article" date="2018" name="Int. J. Syst. Evol. Microbiol.">
        <title>Parvibium lacunae gen. nov., sp. nov., a new member of the family Alcaligenaceae isolated from a freshwater pond.</title>
        <authorList>
            <person name="Chen W.M."/>
            <person name="Xie P.B."/>
            <person name="Hsu M.Y."/>
            <person name="Sheu S.Y."/>
        </authorList>
    </citation>
    <scope>NUCLEOTIDE SEQUENCE [LARGE SCALE GENOMIC DNA]</scope>
    <source>
        <strain evidence="6 7">KMB9</strain>
    </source>
</reference>
<dbReference type="PANTHER" id="PTHR30537:SF5">
    <property type="entry name" value="HTH-TYPE TRANSCRIPTIONAL ACTIVATOR TTDR-RELATED"/>
    <property type="match status" value="1"/>
</dbReference>
<dbReference type="SUPFAM" id="SSF53850">
    <property type="entry name" value="Periplasmic binding protein-like II"/>
    <property type="match status" value="1"/>
</dbReference>
<evidence type="ECO:0000259" key="5">
    <source>
        <dbReference type="PROSITE" id="PS50931"/>
    </source>
</evidence>
<evidence type="ECO:0000313" key="7">
    <source>
        <dbReference type="Proteomes" id="UP000252357"/>
    </source>
</evidence>
<sequence>MNWVHDLQFFAVLTQAGSLTKAAVELSLTPAAVSKRLAALEARVGLRLVNRSTRRMSLTAEGELLLSRAQQILSDLDELDGLIGAQQIEPRGLLKVGATFGFGRRYIAPAIERYTQRYPAVQVQLELTDNPIDLSERGFDLVIRLDKLPQSQLIARKIAPNRRFIVAAPSYLTAHGQPQNIAELAQHNCLVLRENAGRYGVWSYLDKAGRLCQFKVRGNLASNDGEVIRSWALAGRGIMLRSEWDVATDIRSGRLRRLLPDVALPAGDVYAVYSERQYLATRIRRFIDFLTEELGDTPPWRQPNAI</sequence>
<dbReference type="Pfam" id="PF03466">
    <property type="entry name" value="LysR_substrate"/>
    <property type="match status" value="1"/>
</dbReference>
<dbReference type="SUPFAM" id="SSF46785">
    <property type="entry name" value="Winged helix' DNA-binding domain"/>
    <property type="match status" value="1"/>
</dbReference>
<accession>A0A368KZF9</accession>
<evidence type="ECO:0000313" key="6">
    <source>
        <dbReference type="EMBL" id="RCS56532.1"/>
    </source>
</evidence>
<proteinExistence type="inferred from homology"/>
<dbReference type="CDD" id="cd08479">
    <property type="entry name" value="PBP2_CrgA_like_9"/>
    <property type="match status" value="1"/>
</dbReference>
<dbReference type="Pfam" id="PF00126">
    <property type="entry name" value="HTH_1"/>
    <property type="match status" value="1"/>
</dbReference>
<dbReference type="InterPro" id="IPR005119">
    <property type="entry name" value="LysR_subst-bd"/>
</dbReference>
<dbReference type="GO" id="GO:0043565">
    <property type="term" value="F:sequence-specific DNA binding"/>
    <property type="evidence" value="ECO:0007669"/>
    <property type="project" value="TreeGrafter"/>
</dbReference>